<dbReference type="RefSeq" id="WP_168836069.1">
    <property type="nucleotide sequence ID" value="NZ_JABAIK010000007.1"/>
</dbReference>
<keyword evidence="3" id="KW-0804">Transcription</keyword>
<keyword evidence="6" id="KW-1185">Reference proteome</keyword>
<protein>
    <submittedName>
        <fullName evidence="5">Transcriptional regulator</fullName>
    </submittedName>
</protein>
<dbReference type="InterPro" id="IPR036388">
    <property type="entry name" value="WH-like_DNA-bd_sf"/>
</dbReference>
<evidence type="ECO:0000256" key="3">
    <source>
        <dbReference type="ARBA" id="ARBA00023163"/>
    </source>
</evidence>
<dbReference type="GO" id="GO:0003677">
    <property type="term" value="F:DNA binding"/>
    <property type="evidence" value="ECO:0007669"/>
    <property type="project" value="UniProtKB-KW"/>
</dbReference>
<dbReference type="PANTHER" id="PTHR44688:SF16">
    <property type="entry name" value="DNA-BINDING TRANSCRIPTIONAL ACTIVATOR DEVR_DOSR"/>
    <property type="match status" value="1"/>
</dbReference>
<evidence type="ECO:0000256" key="2">
    <source>
        <dbReference type="ARBA" id="ARBA00023125"/>
    </source>
</evidence>
<dbReference type="PANTHER" id="PTHR44688">
    <property type="entry name" value="DNA-BINDING TRANSCRIPTIONAL ACTIVATOR DEVR_DOSR"/>
    <property type="match status" value="1"/>
</dbReference>
<dbReference type="AlphaFoldDB" id="A0A7X8TQP0"/>
<keyword evidence="1" id="KW-0805">Transcription regulation</keyword>
<sequence length="239" mass="27081">METQDRIAIENLVEDMALCDDKNAFIKLMDKACDNLGFEHFAFGLKKRAPFATSTLAMANNYTDAWNDRYQNQGLVFNDPLVGRALRSSSAIDWNELYDEGLPFWQEARVHGLVSGWSNPVHSPDGTGSMISFSRGQSSYSKQELVRKTPYMLWVSHVADQKFRQFMLDKPLEPADYQLTRREVEMLKWAADGKTTFEIAMILNISQKTVEFHHGNAMRKFGTPNITATVVKAMLSGAI</sequence>
<dbReference type="SUPFAM" id="SSF46894">
    <property type="entry name" value="C-terminal effector domain of the bipartite response regulators"/>
    <property type="match status" value="1"/>
</dbReference>
<dbReference type="GO" id="GO:0006355">
    <property type="term" value="P:regulation of DNA-templated transcription"/>
    <property type="evidence" value="ECO:0007669"/>
    <property type="project" value="InterPro"/>
</dbReference>
<dbReference type="Gene3D" id="3.30.450.80">
    <property type="entry name" value="Transcription factor LuxR-like, autoinducer-binding domain"/>
    <property type="match status" value="1"/>
</dbReference>
<proteinExistence type="predicted"/>
<dbReference type="Pfam" id="PF00196">
    <property type="entry name" value="GerE"/>
    <property type="match status" value="1"/>
</dbReference>
<accession>A0A7X8TQP0</accession>
<evidence type="ECO:0000313" key="6">
    <source>
        <dbReference type="Proteomes" id="UP000535589"/>
    </source>
</evidence>
<gene>
    <name evidence="5" type="ORF">HGP28_08735</name>
</gene>
<dbReference type="InterPro" id="IPR000792">
    <property type="entry name" value="Tscrpt_reg_LuxR_C"/>
</dbReference>
<dbReference type="EMBL" id="JABAIK010000007">
    <property type="protein sequence ID" value="NLS12975.1"/>
    <property type="molecule type" value="Genomic_DNA"/>
</dbReference>
<keyword evidence="2" id="KW-0238">DNA-binding</keyword>
<dbReference type="InterPro" id="IPR016032">
    <property type="entry name" value="Sig_transdc_resp-reg_C-effctor"/>
</dbReference>
<evidence type="ECO:0000313" key="5">
    <source>
        <dbReference type="EMBL" id="NLS12975.1"/>
    </source>
</evidence>
<dbReference type="Proteomes" id="UP000535589">
    <property type="component" value="Unassembled WGS sequence"/>
</dbReference>
<evidence type="ECO:0000256" key="1">
    <source>
        <dbReference type="ARBA" id="ARBA00023015"/>
    </source>
</evidence>
<reference evidence="5 6" key="1">
    <citation type="submission" date="2020-04" db="EMBL/GenBank/DDBJ databases">
        <title>Vibrio sp. SM6, a novel species isolated from seawater.</title>
        <authorList>
            <person name="Wang X."/>
        </authorList>
    </citation>
    <scope>NUCLEOTIDE SEQUENCE [LARGE SCALE GENOMIC DNA]</scope>
    <source>
        <strain evidence="5 6">SM6</strain>
    </source>
</reference>
<name>A0A7X8TQP0_9VIBR</name>
<dbReference type="SUPFAM" id="SSF75516">
    <property type="entry name" value="Pheromone-binding domain of LuxR-like quorum-sensing transcription factors"/>
    <property type="match status" value="1"/>
</dbReference>
<dbReference type="PRINTS" id="PR00038">
    <property type="entry name" value="HTHLUXR"/>
</dbReference>
<dbReference type="Gene3D" id="1.10.10.10">
    <property type="entry name" value="Winged helix-like DNA-binding domain superfamily/Winged helix DNA-binding domain"/>
    <property type="match status" value="1"/>
</dbReference>
<dbReference type="InterPro" id="IPR036693">
    <property type="entry name" value="TF_LuxR_autoind-bd_dom_sf"/>
</dbReference>
<comment type="caution">
    <text evidence="5">The sequence shown here is derived from an EMBL/GenBank/DDBJ whole genome shotgun (WGS) entry which is preliminary data.</text>
</comment>
<evidence type="ECO:0000259" key="4">
    <source>
        <dbReference type="PROSITE" id="PS50043"/>
    </source>
</evidence>
<feature type="domain" description="HTH luxR-type" evidence="4">
    <location>
        <begin position="171"/>
        <end position="237"/>
    </location>
</feature>
<dbReference type="InterPro" id="IPR005143">
    <property type="entry name" value="TF_LuxR_autoind-bd_dom"/>
</dbReference>
<organism evidence="5 6">
    <name type="scientific">Vibrio agarilyticus</name>
    <dbReference type="NCBI Taxonomy" id="2726741"/>
    <lineage>
        <taxon>Bacteria</taxon>
        <taxon>Pseudomonadati</taxon>
        <taxon>Pseudomonadota</taxon>
        <taxon>Gammaproteobacteria</taxon>
        <taxon>Vibrionales</taxon>
        <taxon>Vibrionaceae</taxon>
        <taxon>Vibrio</taxon>
    </lineage>
</organism>
<dbReference type="CDD" id="cd06170">
    <property type="entry name" value="LuxR_C_like"/>
    <property type="match status" value="1"/>
</dbReference>
<dbReference type="SMART" id="SM00421">
    <property type="entry name" value="HTH_LUXR"/>
    <property type="match status" value="1"/>
</dbReference>
<dbReference type="PROSITE" id="PS00622">
    <property type="entry name" value="HTH_LUXR_1"/>
    <property type="match status" value="1"/>
</dbReference>
<dbReference type="PROSITE" id="PS50043">
    <property type="entry name" value="HTH_LUXR_2"/>
    <property type="match status" value="1"/>
</dbReference>
<dbReference type="Pfam" id="PF03472">
    <property type="entry name" value="Autoind_bind"/>
    <property type="match status" value="1"/>
</dbReference>